<dbReference type="EMBL" id="QDKL01000004">
    <property type="protein sequence ID" value="RZF20423.1"/>
    <property type="molecule type" value="Genomic_DNA"/>
</dbReference>
<dbReference type="Proteomes" id="UP000443582">
    <property type="component" value="Unassembled WGS sequence"/>
</dbReference>
<organism evidence="1 2">
    <name type="scientific">Halobacteriovorax vibrionivorans</name>
    <dbReference type="NCBI Taxonomy" id="2152716"/>
    <lineage>
        <taxon>Bacteria</taxon>
        <taxon>Pseudomonadati</taxon>
        <taxon>Bdellovibrionota</taxon>
        <taxon>Bacteriovoracia</taxon>
        <taxon>Bacteriovoracales</taxon>
        <taxon>Halobacteriovoraceae</taxon>
        <taxon>Halobacteriovorax</taxon>
    </lineage>
</organism>
<evidence type="ECO:0000313" key="2">
    <source>
        <dbReference type="Proteomes" id="UP000443582"/>
    </source>
</evidence>
<evidence type="ECO:0008006" key="3">
    <source>
        <dbReference type="Google" id="ProtNLM"/>
    </source>
</evidence>
<dbReference type="Gene3D" id="2.60.40.10">
    <property type="entry name" value="Immunoglobulins"/>
    <property type="match status" value="1"/>
</dbReference>
<dbReference type="PROSITE" id="PS51257">
    <property type="entry name" value="PROKAR_LIPOPROTEIN"/>
    <property type="match status" value="1"/>
</dbReference>
<gene>
    <name evidence="1" type="ORF">DAY19_14775</name>
</gene>
<dbReference type="InterPro" id="IPR013783">
    <property type="entry name" value="Ig-like_fold"/>
</dbReference>
<comment type="caution">
    <text evidence="1">The sequence shown here is derived from an EMBL/GenBank/DDBJ whole genome shotgun (WGS) entry which is preliminary data.</text>
</comment>
<sequence length="1525" mass="163503">MNRILILTLFIAGLISCTPQMNSLKQANCNDGHYFDEVRRTCVLDVSPKAPVVTTNALTIVENTVKTSYQVEYTDQNNGVPTSCTVVDSGTGLNQSLTVGSVTIEKVNTWQNSINYPTLFFEIVDNPSIISGGETASIIGNTITVEIDSGFSTSLQITNAINSDPTVGAILNASVTGANTPESVTPGLKTLGATCACASGTCTVDIEPSRNTNGSTFVDLYLSDDDGDSATSRIYIDVTNVDQAPRITSTRTATVNEDDVISFEFDSEVNENPLTGYFDYDGDFATFCSATSIHASVQNSNVTCTCSLGKCTLNIVTDKDYFNTVAEDLVEYQIYANGQYSNTGVASALINAVDDDPVPGSSLVITVDEDDSGLPSSTTTAYFSFPTASDDGHGGFLSSDLRYRLKNLAAFPDIQSSNCDSPAAVDDSFLCNIVFDGDANGTFSVEYEIADGLPTFHSTGYITIVINAKNDPPVISSSTFTHTMDESTDWNAVSETINLGTVSDVDNSLTGLQVYFLDGATRVNTMAGNSSVTGSEGTISDCAIDTSGDITCLYTTINGNSANSVIGTPDNFQFVVRDIASAESTISTLDVTVTETSDAPVICQYSQYNRREGRTECGVNDCIGEGAPSFNPTSHTASNPVIYYDRTNSLCYESSNTASWEIATNNGNQNASYIGDVVIGEKENVIIDNVIVSEGGSIANESAQDIVVENITSTNSVLINPANIYFLKDVNLDGNYNDISVNGPSGGIINSGASANEKLRIKMIPTSSQFGESTISFDIVDNGTGTPRTTISFNVRVEPQTITHNGWANIKSIGTKVNHYGVRVEDSFTCSHSLTKCQSGQECYGASDPSGSVTPDVAGAVYRTSSNQCYYSTGTTPSDWVLISKQVACNISEVNRQYTTSGILDDPTTTCDDLGSGSCIGDVTYDDTATGSVSVVFNSQTETLVASENKGKFLFNTAYEPTTGTDCFYSDGSDWIPYHGTSKVTLEWEDFTVNTSGAIQGYNVYRKQAGMVNSFNYNKPINRNLITSSTTYVDNGQNSRLAPVPNHTYIYEVRPVLSYTNQLGATEELEITTNNKVAKVRVIAPAENYAFVHRWMVNKKACTMMHSTPFIDSDYICEYAGLGDANNATLGYTVYDFGKDLIVPRFEMGCPYTKTGCSTSDGQCVGQSAVGVSAANVGDIFYERNSGLCKVNNGGSTWLDYTGQALDSAIASQSYLPPLTNVDMDEAAAACTAMTNTHAITGYNLGTTFKLPTRDEQIAYSAWDVRNISDSSIEEIERGLSLNSSSKCNSSLASGLDSSYMDIDNLSSSDVHSIPGTYSSGIRSLYTGSSFTETCTSMFGIQDAVGNIAEISSTDYTFNAADFTYDFASILSVDTDLYGSGSANYVMDNTIGPCEDSDASLPCEGELDNFLFEDQSYYSSRYFNYVFGMPITTSAYGNATADSLLEKYTLRIGSSAGLTNSQLHDDGFFNEYTNVATGAMVSGGDYTRLNASGVYTVELYPDETRTSRVGLRCVVEIDPDQYVSE</sequence>
<dbReference type="RefSeq" id="WP_115363882.1">
    <property type="nucleotide sequence ID" value="NZ_QDKL01000004.1"/>
</dbReference>
<name>A0ABY0IBT4_9BACT</name>
<reference evidence="2" key="1">
    <citation type="journal article" date="2019" name="Int. J. Syst. Evol. Microbiol.">
        <title>Halobacteriovorax valvorus sp. nov., a novel prokaryotic predator isolated from coastal seawater of China.</title>
        <authorList>
            <person name="Chen M.-X."/>
        </authorList>
    </citation>
    <scope>NUCLEOTIDE SEQUENCE [LARGE SCALE GENOMIC DNA]</scope>
    <source>
        <strain evidence="2">BL9</strain>
    </source>
</reference>
<protein>
    <recommendedName>
        <fullName evidence="3">Cadherin domain-containing protein</fullName>
    </recommendedName>
</protein>
<proteinExistence type="predicted"/>
<evidence type="ECO:0000313" key="1">
    <source>
        <dbReference type="EMBL" id="RZF20423.1"/>
    </source>
</evidence>
<keyword evidence="2" id="KW-1185">Reference proteome</keyword>
<accession>A0ABY0IBT4</accession>